<dbReference type="GO" id="GO:0003677">
    <property type="term" value="F:DNA binding"/>
    <property type="evidence" value="ECO:0007669"/>
    <property type="project" value="InterPro"/>
</dbReference>
<comment type="caution">
    <text evidence="2">The sequence shown here is derived from an EMBL/GenBank/DDBJ whole genome shotgun (WGS) entry which is preliminary data.</text>
</comment>
<protein>
    <recommendedName>
        <fullName evidence="1">Restriction endonuclease type II EcoRII C-terminal domain-containing protein</fullName>
    </recommendedName>
</protein>
<dbReference type="GO" id="GO:0009307">
    <property type="term" value="P:DNA restriction-modification system"/>
    <property type="evidence" value="ECO:0007669"/>
    <property type="project" value="InterPro"/>
</dbReference>
<evidence type="ECO:0000313" key="3">
    <source>
        <dbReference type="Proteomes" id="UP000295453"/>
    </source>
</evidence>
<dbReference type="Pfam" id="PF09019">
    <property type="entry name" value="EcoRII-C"/>
    <property type="match status" value="1"/>
</dbReference>
<reference evidence="2 3" key="1">
    <citation type="submission" date="2019-03" db="EMBL/GenBank/DDBJ databases">
        <authorList>
            <person name="Kim M.K.M."/>
        </authorList>
    </citation>
    <scope>NUCLEOTIDE SEQUENCE [LARGE SCALE GENOMIC DNA]</scope>
    <source>
        <strain evidence="2 3">18JY15-6</strain>
    </source>
</reference>
<dbReference type="InterPro" id="IPR015109">
    <property type="entry name" value="Restrct_endonuc_II_EcoRII_C"/>
</dbReference>
<evidence type="ECO:0000259" key="1">
    <source>
        <dbReference type="Pfam" id="PF09019"/>
    </source>
</evidence>
<gene>
    <name evidence="2" type="ORF">EPD65_04295</name>
</gene>
<name>A0A4R1CJ94_9ACTN</name>
<evidence type="ECO:0000313" key="2">
    <source>
        <dbReference type="EMBL" id="TCJ30425.1"/>
    </source>
</evidence>
<dbReference type="InterPro" id="IPR011335">
    <property type="entry name" value="Restrct_endonuc-II-like"/>
</dbReference>
<dbReference type="EMBL" id="SJZJ01000004">
    <property type="protein sequence ID" value="TCJ30425.1"/>
    <property type="molecule type" value="Genomic_DNA"/>
</dbReference>
<dbReference type="OrthoDB" id="9797574at2"/>
<sequence length="440" mass="48762">MDARLAARFAGVIGKRLSSVECYGEGTSNQGEIGVGAQAPSLFGTPSQIERYGCDYLYLSDTQQIEERDLWITYQDSRRNDPTRGPEWRMTYPRASVVMREARSGDLIWVARDARDRGQVLVVVAEAGSEFAGRLDRILGLEMRLDATVVGRKRQRFADVDLRSTGAASLDADDADLMAILGVEVRTPNESKLDLLLSELAGVPLAGGWPSTRDFSAACRRVAALEDPLSDVDQTMAVWFALTNELFFLYEKYKIQPELDAAFANRSTIDVDAFFRVANSLRGRRSSRAGNTFEWHLADLVSRLGIRGHMKRTLPDGTAPDFIFPSADLYLDPTFQAELLTVLAAKTTLKERWQQVVNEGKRHAITYLATMDRGLNASTLATMRLSGVIPVTAKAFIESDYSAMSNQFMTFADFFEGVQGRQLGAVDWGISLNDLPLLCP</sequence>
<organism evidence="2 3">
    <name type="scientific">Nocardioides jejuensis</name>
    <dbReference type="NCBI Taxonomy" id="2502782"/>
    <lineage>
        <taxon>Bacteria</taxon>
        <taxon>Bacillati</taxon>
        <taxon>Actinomycetota</taxon>
        <taxon>Actinomycetes</taxon>
        <taxon>Propionibacteriales</taxon>
        <taxon>Nocardioidaceae</taxon>
        <taxon>Nocardioides</taxon>
    </lineage>
</organism>
<dbReference type="Proteomes" id="UP000295453">
    <property type="component" value="Unassembled WGS sequence"/>
</dbReference>
<dbReference type="Gene3D" id="3.40.91.80">
    <property type="match status" value="1"/>
</dbReference>
<dbReference type="GO" id="GO:0009036">
    <property type="term" value="F:type II site-specific deoxyribonuclease activity"/>
    <property type="evidence" value="ECO:0007669"/>
    <property type="project" value="InterPro"/>
</dbReference>
<accession>A0A4R1CJ94</accession>
<feature type="domain" description="Restriction endonuclease type II EcoRII C-terminal" evidence="1">
    <location>
        <begin position="247"/>
        <end position="414"/>
    </location>
</feature>
<dbReference type="SUPFAM" id="SSF52980">
    <property type="entry name" value="Restriction endonuclease-like"/>
    <property type="match status" value="1"/>
</dbReference>
<dbReference type="RefSeq" id="WP_131581925.1">
    <property type="nucleotide sequence ID" value="NZ_SJZJ01000004.1"/>
</dbReference>
<keyword evidence="3" id="KW-1185">Reference proteome</keyword>
<dbReference type="InterPro" id="IPR038365">
    <property type="entry name" value="EcoRII_C_sf"/>
</dbReference>
<proteinExistence type="predicted"/>
<dbReference type="AlphaFoldDB" id="A0A4R1CJ94"/>